<accession>A0A0J6EZW9</accession>
<dbReference type="VEuPathDB" id="FungiDB:CPAG_02486"/>
<sequence>MDAWMTAEHTIRNAPRCVVVRLPLGILREGHRRHSARGWGAVRGLVIPVAIRYQKFGRSPPTGGLAVIYVTLIVHTENLYPVRRSTAYRAANGPVNISISFNAKINSGLGVSSTTAEAHHAWRQSLAGSVNLIITTDPNPC</sequence>
<name>A0A0J6EZW9_COCPO</name>
<organism evidence="1 2">
    <name type="scientific">Coccidioides posadasii RMSCC 3488</name>
    <dbReference type="NCBI Taxonomy" id="454284"/>
    <lineage>
        <taxon>Eukaryota</taxon>
        <taxon>Fungi</taxon>
        <taxon>Dikarya</taxon>
        <taxon>Ascomycota</taxon>
        <taxon>Pezizomycotina</taxon>
        <taxon>Eurotiomycetes</taxon>
        <taxon>Eurotiomycetidae</taxon>
        <taxon>Onygenales</taxon>
        <taxon>Onygenaceae</taxon>
        <taxon>Coccidioides</taxon>
    </lineage>
</organism>
<evidence type="ECO:0000313" key="2">
    <source>
        <dbReference type="Proteomes" id="UP000054567"/>
    </source>
</evidence>
<gene>
    <name evidence="1" type="ORF">CPAG_02486</name>
</gene>
<dbReference type="AlphaFoldDB" id="A0A0J6EZW9"/>
<dbReference type="EMBL" id="DS268109">
    <property type="protein sequence ID" value="KMM66146.1"/>
    <property type="molecule type" value="Genomic_DNA"/>
</dbReference>
<reference evidence="1 2" key="1">
    <citation type="submission" date="2007-06" db="EMBL/GenBank/DDBJ databases">
        <title>The Genome Sequence of Coccidioides posadasii RMSCC_3488.</title>
        <authorList>
            <consortium name="Coccidioides Genome Resources Consortium"/>
            <consortium name="The Broad Institute Genome Sequencing Platform"/>
            <person name="Henn M.R."/>
            <person name="Sykes S."/>
            <person name="Young S."/>
            <person name="Jaffe D."/>
            <person name="Berlin A."/>
            <person name="Alvarez P."/>
            <person name="Butler J."/>
            <person name="Gnerre S."/>
            <person name="Grabherr M."/>
            <person name="Mauceli E."/>
            <person name="Brockman W."/>
            <person name="Kodira C."/>
            <person name="Alvarado L."/>
            <person name="Zeng Q."/>
            <person name="Crawford M."/>
            <person name="Antoine C."/>
            <person name="Devon K."/>
            <person name="Galgiani J."/>
            <person name="Orsborn K."/>
            <person name="Lewis M.L."/>
            <person name="Nusbaum C."/>
            <person name="Galagan J."/>
            <person name="Birren B."/>
        </authorList>
    </citation>
    <scope>NUCLEOTIDE SEQUENCE [LARGE SCALE GENOMIC DNA]</scope>
    <source>
        <strain evidence="1 2">RMSCC 3488</strain>
    </source>
</reference>
<proteinExistence type="predicted"/>
<dbReference type="Proteomes" id="UP000054567">
    <property type="component" value="Unassembled WGS sequence"/>
</dbReference>
<protein>
    <submittedName>
        <fullName evidence="1">Uncharacterized protein</fullName>
    </submittedName>
</protein>
<evidence type="ECO:0000313" key="1">
    <source>
        <dbReference type="EMBL" id="KMM66146.1"/>
    </source>
</evidence>
<reference evidence="2" key="3">
    <citation type="journal article" date="2010" name="Genome Res.">
        <title>Population genomic sequencing of Coccidioides fungi reveals recent hybridization and transposon control.</title>
        <authorList>
            <person name="Neafsey D.E."/>
            <person name="Barker B.M."/>
            <person name="Sharpton T.J."/>
            <person name="Stajich J.E."/>
            <person name="Park D.J."/>
            <person name="Whiston E."/>
            <person name="Hung C.-Y."/>
            <person name="McMahan C."/>
            <person name="White J."/>
            <person name="Sykes S."/>
            <person name="Heiman D."/>
            <person name="Young S."/>
            <person name="Zeng Q."/>
            <person name="Abouelleil A."/>
            <person name="Aftuck L."/>
            <person name="Bessette D."/>
            <person name="Brown A."/>
            <person name="FitzGerald M."/>
            <person name="Lui A."/>
            <person name="Macdonald J.P."/>
            <person name="Priest M."/>
            <person name="Orbach M.J."/>
            <person name="Galgiani J.N."/>
            <person name="Kirkland T.N."/>
            <person name="Cole G.T."/>
            <person name="Birren B.W."/>
            <person name="Henn M.R."/>
            <person name="Taylor J.W."/>
            <person name="Rounsley S.D."/>
        </authorList>
    </citation>
    <scope>NUCLEOTIDE SEQUENCE [LARGE SCALE GENOMIC DNA]</scope>
    <source>
        <strain evidence="2">RMSCC 3488</strain>
    </source>
</reference>
<reference evidence="2" key="2">
    <citation type="journal article" date="2009" name="Genome Res.">
        <title>Comparative genomic analyses of the human fungal pathogens Coccidioides and their relatives.</title>
        <authorList>
            <person name="Sharpton T.J."/>
            <person name="Stajich J.E."/>
            <person name="Rounsley S.D."/>
            <person name="Gardner M.J."/>
            <person name="Wortman J.R."/>
            <person name="Jordar V.S."/>
            <person name="Maiti R."/>
            <person name="Kodira C.D."/>
            <person name="Neafsey D.E."/>
            <person name="Zeng Q."/>
            <person name="Hung C.-Y."/>
            <person name="McMahan C."/>
            <person name="Muszewska A."/>
            <person name="Grynberg M."/>
            <person name="Mandel M.A."/>
            <person name="Kellner E.M."/>
            <person name="Barker B.M."/>
            <person name="Galgiani J.N."/>
            <person name="Orbach M.J."/>
            <person name="Kirkland T.N."/>
            <person name="Cole G.T."/>
            <person name="Henn M.R."/>
            <person name="Birren B.W."/>
            <person name="Taylor J.W."/>
        </authorList>
    </citation>
    <scope>NUCLEOTIDE SEQUENCE [LARGE SCALE GENOMIC DNA]</scope>
    <source>
        <strain evidence="2">RMSCC 3488</strain>
    </source>
</reference>